<dbReference type="HOGENOM" id="CLU_3384046_0_0_9"/>
<evidence type="ECO:0000313" key="1">
    <source>
        <dbReference type="EMBL" id="ABV09950.1"/>
    </source>
</evidence>
<proteinExistence type="predicted"/>
<name>A8AZD1_STRGC</name>
<organism evidence="1 2">
    <name type="scientific">Streptococcus gordonii (strain Challis / ATCC 35105 / BCRC 15272 / CH1 / DL1 / V288)</name>
    <dbReference type="NCBI Taxonomy" id="467705"/>
    <lineage>
        <taxon>Bacteria</taxon>
        <taxon>Bacillati</taxon>
        <taxon>Bacillota</taxon>
        <taxon>Bacilli</taxon>
        <taxon>Lactobacillales</taxon>
        <taxon>Streptococcaceae</taxon>
        <taxon>Streptococcus</taxon>
    </lineage>
</organism>
<dbReference type="KEGG" id="sgo:SGO_1875"/>
<protein>
    <submittedName>
        <fullName evidence="1">Uncharacterized protein</fullName>
    </submittedName>
</protein>
<gene>
    <name evidence="1" type="ordered locus">SGO_1875</name>
</gene>
<accession>A8AZD1</accession>
<dbReference type="Proteomes" id="UP000001131">
    <property type="component" value="Chromosome"/>
</dbReference>
<evidence type="ECO:0000313" key="2">
    <source>
        <dbReference type="Proteomes" id="UP000001131"/>
    </source>
</evidence>
<dbReference type="AlphaFoldDB" id="A8AZD1"/>
<reference evidence="1 2" key="1">
    <citation type="journal article" date="2007" name="J. Bacteriol.">
        <title>Genome-wide transcriptional changes in Streptococcus gordonii in response to competence signaling peptide.</title>
        <authorList>
            <person name="Vickerman M.M."/>
            <person name="Iobst S."/>
            <person name="Jesionowski A.M."/>
            <person name="Gill S.R."/>
        </authorList>
    </citation>
    <scope>NUCLEOTIDE SEQUENCE [LARGE SCALE GENOMIC DNA]</scope>
    <source>
        <strain evidence="2">Challis / ATCC 35105 / BCRC 15272 / CH1 / DL1 / V288</strain>
    </source>
</reference>
<keyword evidence="2" id="KW-1185">Reference proteome</keyword>
<dbReference type="EMBL" id="CP000725">
    <property type="protein sequence ID" value="ABV09950.1"/>
    <property type="molecule type" value="Genomic_DNA"/>
</dbReference>
<sequence length="33" mass="3889">MANEKERFIRFVFLSSNHIFDYLPATRAGSHSF</sequence>